<keyword evidence="4 6" id="KW-1133">Transmembrane helix</keyword>
<keyword evidence="5 6" id="KW-0472">Membrane</keyword>
<evidence type="ECO:0000259" key="7">
    <source>
        <dbReference type="Pfam" id="PF02687"/>
    </source>
</evidence>
<dbReference type="AlphaFoldDB" id="A0A553JSR1"/>
<evidence type="ECO:0000313" key="9">
    <source>
        <dbReference type="EMBL" id="TRY15506.1"/>
    </source>
</evidence>
<feature type="transmembrane region" description="Helical" evidence="6">
    <location>
        <begin position="396"/>
        <end position="419"/>
    </location>
</feature>
<dbReference type="InterPro" id="IPR025857">
    <property type="entry name" value="MacB_PCD"/>
</dbReference>
<evidence type="ECO:0000256" key="2">
    <source>
        <dbReference type="ARBA" id="ARBA00022475"/>
    </source>
</evidence>
<sequence length="433" mass="48986">MFFYYLDLAWRSIKKTPLLSLLMVLAISIGIGITITTLNVYQLMSENPAGDRSDKLHGVQLWSQGKDAWKEFNGQVTYQDAYNLRKSDVPVRQTAMFVTGLALQTEDPDFSPLLESVRVTDSDFFEMFSVPFLYGKAWDKGVDTEAMYQVVINEDLNKQLFSGENSIGKTLYLDRKPYQIVGVTKAWSPSPLYYDVTTGAFKDSAKLFVPFSLAPIEEYQSWGNNQSWKREPINNYSQRLSSEMHWIQYWVEVQDDKQRDEYAEWLTRYVEQQQLIGRFESPEAAAKVSNVEQWLKINEVVPEDNKILVGLSVLFLLVCLVNMLGLLLAKFLKRAPEVGVRRAIGASRAQIFSQHMVEVGLIGFGGGLLGLLWAWGSLSMLSAHFDLEAALTQLDLTMWIVAPSIAIFAALIAGVYPAWRICSTNPSAHLKSQ</sequence>
<dbReference type="PANTHER" id="PTHR30572:SF18">
    <property type="entry name" value="ABC-TYPE MACROLIDE FAMILY EXPORT SYSTEM PERMEASE COMPONENT 2"/>
    <property type="match status" value="1"/>
</dbReference>
<proteinExistence type="predicted"/>
<evidence type="ECO:0000256" key="5">
    <source>
        <dbReference type="ARBA" id="ARBA00023136"/>
    </source>
</evidence>
<dbReference type="OrthoDB" id="8735006at2"/>
<evidence type="ECO:0000256" key="4">
    <source>
        <dbReference type="ARBA" id="ARBA00022989"/>
    </source>
</evidence>
<name>A0A553JSR1_SHEHA</name>
<reference evidence="10" key="1">
    <citation type="submission" date="2019-07" db="EMBL/GenBank/DDBJ databases">
        <title>Shewanella sp. YLB-08 draft genomic sequence.</title>
        <authorList>
            <person name="Yu L."/>
        </authorList>
    </citation>
    <scope>NUCLEOTIDE SEQUENCE [LARGE SCALE GENOMIC DNA]</scope>
    <source>
        <strain evidence="10">JCM 20706</strain>
    </source>
</reference>
<keyword evidence="3 6" id="KW-0812">Transmembrane</keyword>
<dbReference type="InterPro" id="IPR003838">
    <property type="entry name" value="ABC3_permease_C"/>
</dbReference>
<evidence type="ECO:0000259" key="8">
    <source>
        <dbReference type="Pfam" id="PF12704"/>
    </source>
</evidence>
<evidence type="ECO:0000256" key="1">
    <source>
        <dbReference type="ARBA" id="ARBA00004651"/>
    </source>
</evidence>
<evidence type="ECO:0000256" key="6">
    <source>
        <dbReference type="SAM" id="Phobius"/>
    </source>
</evidence>
<gene>
    <name evidence="9" type="ORF">FN961_05465</name>
</gene>
<dbReference type="Proteomes" id="UP000318126">
    <property type="component" value="Unassembled WGS sequence"/>
</dbReference>
<evidence type="ECO:0000256" key="3">
    <source>
        <dbReference type="ARBA" id="ARBA00022692"/>
    </source>
</evidence>
<dbReference type="EMBL" id="VKGK01000004">
    <property type="protein sequence ID" value="TRY15506.1"/>
    <property type="molecule type" value="Genomic_DNA"/>
</dbReference>
<comment type="subcellular location">
    <subcellularLocation>
        <location evidence="1">Cell membrane</location>
        <topology evidence="1">Multi-pass membrane protein</topology>
    </subcellularLocation>
</comment>
<keyword evidence="10" id="KW-1185">Reference proteome</keyword>
<comment type="caution">
    <text evidence="9">The sequence shown here is derived from an EMBL/GenBank/DDBJ whole genome shotgun (WGS) entry which is preliminary data.</text>
</comment>
<dbReference type="GO" id="GO:0005886">
    <property type="term" value="C:plasma membrane"/>
    <property type="evidence" value="ECO:0007669"/>
    <property type="project" value="UniProtKB-SubCell"/>
</dbReference>
<dbReference type="Pfam" id="PF12704">
    <property type="entry name" value="MacB_PCD"/>
    <property type="match status" value="1"/>
</dbReference>
<feature type="transmembrane region" description="Helical" evidence="6">
    <location>
        <begin position="307"/>
        <end position="332"/>
    </location>
</feature>
<keyword evidence="2" id="KW-1003">Cell membrane</keyword>
<accession>A0A553JSR1</accession>
<evidence type="ECO:0000313" key="10">
    <source>
        <dbReference type="Proteomes" id="UP000318126"/>
    </source>
</evidence>
<feature type="transmembrane region" description="Helical" evidence="6">
    <location>
        <begin position="21"/>
        <end position="44"/>
    </location>
</feature>
<protein>
    <submittedName>
        <fullName evidence="9">FtsX-like permease family protein</fullName>
    </submittedName>
</protein>
<dbReference type="InterPro" id="IPR050250">
    <property type="entry name" value="Macrolide_Exporter_MacB"/>
</dbReference>
<dbReference type="PANTHER" id="PTHR30572">
    <property type="entry name" value="MEMBRANE COMPONENT OF TRANSPORTER-RELATED"/>
    <property type="match status" value="1"/>
</dbReference>
<feature type="transmembrane region" description="Helical" evidence="6">
    <location>
        <begin position="356"/>
        <end position="376"/>
    </location>
</feature>
<feature type="domain" description="ABC3 transporter permease C-terminal" evidence="7">
    <location>
        <begin position="311"/>
        <end position="426"/>
    </location>
</feature>
<dbReference type="Pfam" id="PF02687">
    <property type="entry name" value="FtsX"/>
    <property type="match status" value="1"/>
</dbReference>
<organism evidence="9 10">
    <name type="scientific">Shewanella hanedai</name>
    <name type="common">Alteromonas hanedai</name>
    <dbReference type="NCBI Taxonomy" id="25"/>
    <lineage>
        <taxon>Bacteria</taxon>
        <taxon>Pseudomonadati</taxon>
        <taxon>Pseudomonadota</taxon>
        <taxon>Gammaproteobacteria</taxon>
        <taxon>Alteromonadales</taxon>
        <taxon>Shewanellaceae</taxon>
        <taxon>Shewanella</taxon>
    </lineage>
</organism>
<dbReference type="GO" id="GO:0022857">
    <property type="term" value="F:transmembrane transporter activity"/>
    <property type="evidence" value="ECO:0007669"/>
    <property type="project" value="TreeGrafter"/>
</dbReference>
<feature type="domain" description="MacB-like periplasmic core" evidence="8">
    <location>
        <begin position="20"/>
        <end position="268"/>
    </location>
</feature>
<dbReference type="RefSeq" id="WP_143563544.1">
    <property type="nucleotide sequence ID" value="NZ_BMPL01000009.1"/>
</dbReference>